<dbReference type="EMBL" id="AP011177">
    <property type="protein sequence ID" value="BAJ02250.1"/>
    <property type="molecule type" value="Genomic_DNA"/>
</dbReference>
<evidence type="ECO:0000256" key="1">
    <source>
        <dbReference type="ARBA" id="ARBA00000085"/>
    </source>
</evidence>
<feature type="transmembrane region" description="Helical" evidence="9">
    <location>
        <begin position="12"/>
        <end position="34"/>
    </location>
</feature>
<dbReference type="RefSeq" id="WP_013051555.1">
    <property type="nucleotide sequence ID" value="NC_014012.1"/>
</dbReference>
<comment type="catalytic activity">
    <reaction evidence="1">
        <text>ATP + protein L-histidine = ADP + protein N-phospho-L-histidine.</text>
        <dbReference type="EC" id="2.7.13.3"/>
    </reaction>
</comment>
<keyword evidence="3" id="KW-0597">Phosphoprotein</keyword>
<keyword evidence="12" id="KW-1185">Reference proteome</keyword>
<dbReference type="InterPro" id="IPR003594">
    <property type="entry name" value="HATPase_dom"/>
</dbReference>
<evidence type="ECO:0000256" key="8">
    <source>
        <dbReference type="ARBA" id="ARBA00023012"/>
    </source>
</evidence>
<keyword evidence="9" id="KW-1133">Transmembrane helix</keyword>
<dbReference type="InterPro" id="IPR003661">
    <property type="entry name" value="HisK_dim/P_dom"/>
</dbReference>
<dbReference type="PANTHER" id="PTHR43065:SF46">
    <property type="entry name" value="C4-DICARBOXYLATE TRANSPORT SENSOR PROTEIN DCTB"/>
    <property type="match status" value="1"/>
</dbReference>
<organism evidence="11 12">
    <name type="scientific">Shewanella violacea (strain JCM 10179 / CIP 106290 / LMG 19151 / DSS12)</name>
    <dbReference type="NCBI Taxonomy" id="637905"/>
    <lineage>
        <taxon>Bacteria</taxon>
        <taxon>Pseudomonadati</taxon>
        <taxon>Pseudomonadota</taxon>
        <taxon>Gammaproteobacteria</taxon>
        <taxon>Alteromonadales</taxon>
        <taxon>Shewanellaceae</taxon>
        <taxon>Shewanella</taxon>
    </lineage>
</organism>
<dbReference type="KEGG" id="svo:SVI_2279"/>
<keyword evidence="9" id="KW-0812">Transmembrane</keyword>
<keyword evidence="4" id="KW-0808">Transferase</keyword>
<dbReference type="GO" id="GO:0000155">
    <property type="term" value="F:phosphorelay sensor kinase activity"/>
    <property type="evidence" value="ECO:0007669"/>
    <property type="project" value="InterPro"/>
</dbReference>
<evidence type="ECO:0000256" key="3">
    <source>
        <dbReference type="ARBA" id="ARBA00022553"/>
    </source>
</evidence>
<dbReference type="Pfam" id="PF02518">
    <property type="entry name" value="HATPase_c"/>
    <property type="match status" value="1"/>
</dbReference>
<keyword evidence="8" id="KW-0902">Two-component regulatory system</keyword>
<evidence type="ECO:0000259" key="10">
    <source>
        <dbReference type="PROSITE" id="PS50109"/>
    </source>
</evidence>
<keyword evidence="5" id="KW-0547">Nucleotide-binding</keyword>
<dbReference type="InterPro" id="IPR000014">
    <property type="entry name" value="PAS"/>
</dbReference>
<evidence type="ECO:0000256" key="5">
    <source>
        <dbReference type="ARBA" id="ARBA00022741"/>
    </source>
</evidence>
<dbReference type="PROSITE" id="PS50109">
    <property type="entry name" value="HIS_KIN"/>
    <property type="match status" value="1"/>
</dbReference>
<dbReference type="InterPro" id="IPR035965">
    <property type="entry name" value="PAS-like_dom_sf"/>
</dbReference>
<dbReference type="SUPFAM" id="SSF47384">
    <property type="entry name" value="Homodimeric domain of signal transducing histidine kinase"/>
    <property type="match status" value="1"/>
</dbReference>
<accession>D4ZKQ1</accession>
<evidence type="ECO:0000256" key="2">
    <source>
        <dbReference type="ARBA" id="ARBA00012438"/>
    </source>
</evidence>
<dbReference type="InterPro" id="IPR004358">
    <property type="entry name" value="Sig_transdc_His_kin-like_C"/>
</dbReference>
<dbReference type="GO" id="GO:0005524">
    <property type="term" value="F:ATP binding"/>
    <property type="evidence" value="ECO:0007669"/>
    <property type="project" value="UniProtKB-KW"/>
</dbReference>
<dbReference type="InterPro" id="IPR005467">
    <property type="entry name" value="His_kinase_dom"/>
</dbReference>
<dbReference type="AlphaFoldDB" id="D4ZKQ1"/>
<evidence type="ECO:0000256" key="7">
    <source>
        <dbReference type="ARBA" id="ARBA00022840"/>
    </source>
</evidence>
<dbReference type="InterPro" id="IPR036097">
    <property type="entry name" value="HisK_dim/P_sf"/>
</dbReference>
<dbReference type="HOGENOM" id="CLU_000445_114_4_6"/>
<sequence>MKLITKRISFENKLFILTLLTGLLPCSILFGILYSSDLAIYAKISLVSFSLVLVYLAFLVRKIVVYQLGTLTNVLEALTCEDYSMRARVPACNGVLSEFSHLLNNLAETLAQQSLITKEKHILLHKVITQIDVAIIATDNRNNITLMNPAAEKLFSCHFNKMQGWPLKALGLPLPPPGQYRQVVEFDLREHKKKVYLHCDEYFENGVKQQLLFITDIQNLLREEERQAWQKLLRVLSHEINNSLAPIASISDTLSRIMVNKHHAQWPELESDFKEGLAVIKDRADSLNNFIQSYQQLTKLPPPDKTLFDLVPLIASITSLFEGVDIRVKAQALEVYTDEIQLKQVLVNLIKNAHESMKDNPQGSIIICCQQQDNLVEIQVIDEGSGISNMDNVFVPFYTTKEKGTGIGLVLSRQLIMNNGGDLDIRNNANGIGVQASIFLPAMDS</sequence>
<evidence type="ECO:0000313" key="12">
    <source>
        <dbReference type="Proteomes" id="UP000002350"/>
    </source>
</evidence>
<evidence type="ECO:0000256" key="4">
    <source>
        <dbReference type="ARBA" id="ARBA00022679"/>
    </source>
</evidence>
<evidence type="ECO:0000256" key="9">
    <source>
        <dbReference type="SAM" id="Phobius"/>
    </source>
</evidence>
<gene>
    <name evidence="11" type="ordered locus">SVI_2279</name>
</gene>
<dbReference type="Pfam" id="PF13188">
    <property type="entry name" value="PAS_8"/>
    <property type="match status" value="1"/>
</dbReference>
<proteinExistence type="predicted"/>
<keyword evidence="7" id="KW-0067">ATP-binding</keyword>
<evidence type="ECO:0000313" key="11">
    <source>
        <dbReference type="EMBL" id="BAJ02250.1"/>
    </source>
</evidence>
<dbReference type="SUPFAM" id="SSF55874">
    <property type="entry name" value="ATPase domain of HSP90 chaperone/DNA topoisomerase II/histidine kinase"/>
    <property type="match status" value="1"/>
</dbReference>
<keyword evidence="9" id="KW-0472">Membrane</keyword>
<dbReference type="eggNOG" id="COG5000">
    <property type="taxonomic scope" value="Bacteria"/>
</dbReference>
<dbReference type="Proteomes" id="UP000002350">
    <property type="component" value="Chromosome"/>
</dbReference>
<dbReference type="InterPro" id="IPR036890">
    <property type="entry name" value="HATPase_C_sf"/>
</dbReference>
<dbReference type="STRING" id="637905.SVI_2279"/>
<dbReference type="PRINTS" id="PR00344">
    <property type="entry name" value="BCTRLSENSOR"/>
</dbReference>
<evidence type="ECO:0000256" key="6">
    <source>
        <dbReference type="ARBA" id="ARBA00022777"/>
    </source>
</evidence>
<dbReference type="Gene3D" id="3.30.450.20">
    <property type="entry name" value="PAS domain"/>
    <property type="match status" value="1"/>
</dbReference>
<dbReference type="Gene3D" id="3.30.565.10">
    <property type="entry name" value="Histidine kinase-like ATPase, C-terminal domain"/>
    <property type="match status" value="1"/>
</dbReference>
<reference evidence="12" key="1">
    <citation type="journal article" date="2010" name="Mol. Biosyst.">
        <title>Complete genome sequence and comparative analysis of Shewanella violacea, a psychrophilic and piezophilic bacterium from deep sea floor sediments.</title>
        <authorList>
            <person name="Aono E."/>
            <person name="Baba T."/>
            <person name="Ara T."/>
            <person name="Nishi T."/>
            <person name="Nakamichi T."/>
            <person name="Inamoto E."/>
            <person name="Toyonaga H."/>
            <person name="Hasegawa M."/>
            <person name="Takai Y."/>
            <person name="Okumura Y."/>
            <person name="Baba M."/>
            <person name="Tomita M."/>
            <person name="Kato C."/>
            <person name="Oshima T."/>
            <person name="Nakasone K."/>
            <person name="Mori H."/>
        </authorList>
    </citation>
    <scope>NUCLEOTIDE SEQUENCE [LARGE SCALE GENOMIC DNA]</scope>
    <source>
        <strain evidence="12">JCM 10179 / CIP 106290 / LMG 19151 / DSS12</strain>
    </source>
</reference>
<dbReference type="PANTHER" id="PTHR43065">
    <property type="entry name" value="SENSOR HISTIDINE KINASE"/>
    <property type="match status" value="1"/>
</dbReference>
<protein>
    <recommendedName>
        <fullName evidence="2">histidine kinase</fullName>
        <ecNumber evidence="2">2.7.13.3</ecNumber>
    </recommendedName>
</protein>
<name>D4ZKQ1_SHEVD</name>
<dbReference type="OrthoDB" id="1931120at2"/>
<dbReference type="SMART" id="SM00387">
    <property type="entry name" value="HATPase_c"/>
    <property type="match status" value="1"/>
</dbReference>
<feature type="transmembrane region" description="Helical" evidence="9">
    <location>
        <begin position="40"/>
        <end position="60"/>
    </location>
</feature>
<keyword evidence="6 11" id="KW-0418">Kinase</keyword>
<dbReference type="Gene3D" id="1.10.287.130">
    <property type="match status" value="1"/>
</dbReference>
<feature type="domain" description="Histidine kinase" evidence="10">
    <location>
        <begin position="235"/>
        <end position="444"/>
    </location>
</feature>
<dbReference type="EC" id="2.7.13.3" evidence="2"/>
<dbReference type="CDD" id="cd00082">
    <property type="entry name" value="HisKA"/>
    <property type="match status" value="1"/>
</dbReference>
<dbReference type="SUPFAM" id="SSF55785">
    <property type="entry name" value="PYP-like sensor domain (PAS domain)"/>
    <property type="match status" value="1"/>
</dbReference>